<accession>A0A5E5BW31</accession>
<dbReference type="Proteomes" id="UP000382040">
    <property type="component" value="Unassembled WGS sequence"/>
</dbReference>
<name>A0A5E5BW31_9BURK</name>
<sequence>MIASRRLSLVLRLTFRFRLARVIRPVIVALVVPILFAAINLGAYWQSAVSLRRIASDTPNSDTASVSWQANLAVGHIPNYHLRMVK</sequence>
<keyword evidence="1" id="KW-0472">Membrane</keyword>
<proteinExistence type="predicted"/>
<evidence type="ECO:0000313" key="3">
    <source>
        <dbReference type="Proteomes" id="UP000382040"/>
    </source>
</evidence>
<dbReference type="EMBL" id="CABPST010000016">
    <property type="protein sequence ID" value="VVE90531.1"/>
    <property type="molecule type" value="Genomic_DNA"/>
</dbReference>
<evidence type="ECO:0000313" key="2">
    <source>
        <dbReference type="EMBL" id="VVE90531.1"/>
    </source>
</evidence>
<keyword evidence="1" id="KW-1133">Transmembrane helix</keyword>
<evidence type="ECO:0000256" key="1">
    <source>
        <dbReference type="SAM" id="Phobius"/>
    </source>
</evidence>
<feature type="transmembrane region" description="Helical" evidence="1">
    <location>
        <begin position="21"/>
        <end position="45"/>
    </location>
</feature>
<dbReference type="AlphaFoldDB" id="A0A5E5BW31"/>
<organism evidence="2 3">
    <name type="scientific">Pandoraea bronchicola</name>
    <dbReference type="NCBI Taxonomy" id="2508287"/>
    <lineage>
        <taxon>Bacteria</taxon>
        <taxon>Pseudomonadati</taxon>
        <taxon>Pseudomonadota</taxon>
        <taxon>Betaproteobacteria</taxon>
        <taxon>Burkholderiales</taxon>
        <taxon>Burkholderiaceae</taxon>
        <taxon>Pandoraea</taxon>
    </lineage>
</organism>
<gene>
    <name evidence="2" type="ORF">PBR20603_04516</name>
</gene>
<keyword evidence="1" id="KW-0812">Transmembrane</keyword>
<keyword evidence="3" id="KW-1185">Reference proteome</keyword>
<reference evidence="2 3" key="1">
    <citation type="submission" date="2019-08" db="EMBL/GenBank/DDBJ databases">
        <authorList>
            <person name="Peeters C."/>
        </authorList>
    </citation>
    <scope>NUCLEOTIDE SEQUENCE [LARGE SCALE GENOMIC DNA]</scope>
    <source>
        <strain evidence="2 3">LMG 20603</strain>
    </source>
</reference>
<protein>
    <submittedName>
        <fullName evidence="2">Uncharacterized protein</fullName>
    </submittedName>
</protein>